<dbReference type="RefSeq" id="WP_090042027.1">
    <property type="nucleotide sequence ID" value="NZ_FOKI01000022.1"/>
</dbReference>
<dbReference type="PANTHER" id="PTHR21110">
    <property type="entry name" value="PHOSPHOPENTOMUTASE"/>
    <property type="match status" value="1"/>
</dbReference>
<dbReference type="InterPro" id="IPR024052">
    <property type="entry name" value="Phosphopentomutase_DeoB_cap_sf"/>
</dbReference>
<dbReference type="InterPro" id="IPR006124">
    <property type="entry name" value="Metalloenzyme"/>
</dbReference>
<dbReference type="Pfam" id="PF01676">
    <property type="entry name" value="Metalloenzyme"/>
    <property type="match status" value="1"/>
</dbReference>
<dbReference type="GO" id="GO:0005829">
    <property type="term" value="C:cytosol"/>
    <property type="evidence" value="ECO:0007669"/>
    <property type="project" value="TreeGrafter"/>
</dbReference>
<dbReference type="SUPFAM" id="SSF53649">
    <property type="entry name" value="Alkaline phosphatase-like"/>
    <property type="match status" value="1"/>
</dbReference>
<dbReference type="GO" id="GO:0000287">
    <property type="term" value="F:magnesium ion binding"/>
    <property type="evidence" value="ECO:0007669"/>
    <property type="project" value="InterPro"/>
</dbReference>
<evidence type="ECO:0000313" key="7">
    <source>
        <dbReference type="Proteomes" id="UP000198619"/>
    </source>
</evidence>
<keyword evidence="4" id="KW-0413">Isomerase</keyword>
<name>A0A1I0ZJ91_9CLOT</name>
<evidence type="ECO:0000313" key="6">
    <source>
        <dbReference type="EMBL" id="SFB25725.1"/>
    </source>
</evidence>
<sequence>MKKFIVVVLDGFGIGEMDDAKYCRPKDIGSNTCLHILDKEKNLVLKNLESMGLMNILSKEVNGMKFNEKATWGKGKLTHFGADTFFGHQEIMGTKPKKPFTEPIKNKIEDIYEALINKGYQVRYSEGYKERFLIVEEALTIADNIECDLGQAFNITAALDIIPFSKALEIGNITRKIAKVPRVITFGGKDITLDNILDAVEEKDGSFIGINAPKSGVYDKGYECIHLGYGVNPDTQVTTILSTEGIPVYLLGKVADVVINEKGVSIPMVDTKGVLEKTIEVAKETENGFICCNVQETDLAGHSENVERYGQKLKIADELIGKLISILNEEDILIVMADHGNDPTIGHSKHTREMVPLMIKGKKVKSGINIGERDTLSDVGATVAEFFNVGLPENGTSFLKEIYDFNKQLQ</sequence>
<dbReference type="InterPro" id="IPR010045">
    <property type="entry name" value="DeoB"/>
</dbReference>
<dbReference type="PANTHER" id="PTHR21110:SF0">
    <property type="entry name" value="PHOSPHOPENTOMUTASE"/>
    <property type="match status" value="1"/>
</dbReference>
<dbReference type="CDD" id="cd16009">
    <property type="entry name" value="PPM"/>
    <property type="match status" value="1"/>
</dbReference>
<dbReference type="Gene3D" id="3.30.70.1250">
    <property type="entry name" value="Phosphopentomutase"/>
    <property type="match status" value="1"/>
</dbReference>
<dbReference type="EMBL" id="FOKI01000022">
    <property type="protein sequence ID" value="SFB25725.1"/>
    <property type="molecule type" value="Genomic_DNA"/>
</dbReference>
<evidence type="ECO:0000256" key="1">
    <source>
        <dbReference type="ARBA" id="ARBA00010373"/>
    </source>
</evidence>
<dbReference type="OrthoDB" id="9769930at2"/>
<dbReference type="GO" id="GO:0008973">
    <property type="term" value="F:phosphopentomutase activity"/>
    <property type="evidence" value="ECO:0007669"/>
    <property type="project" value="InterPro"/>
</dbReference>
<keyword evidence="7" id="KW-1185">Reference proteome</keyword>
<organism evidence="6 7">
    <name type="scientific">Clostridium frigidicarnis</name>
    <dbReference type="NCBI Taxonomy" id="84698"/>
    <lineage>
        <taxon>Bacteria</taxon>
        <taxon>Bacillati</taxon>
        <taxon>Bacillota</taxon>
        <taxon>Clostridia</taxon>
        <taxon>Eubacteriales</taxon>
        <taxon>Clostridiaceae</taxon>
        <taxon>Clostridium</taxon>
    </lineage>
</organism>
<dbReference type="GO" id="GO:0043094">
    <property type="term" value="P:metabolic compound salvage"/>
    <property type="evidence" value="ECO:0007669"/>
    <property type="project" value="InterPro"/>
</dbReference>
<dbReference type="Gene3D" id="3.40.720.10">
    <property type="entry name" value="Alkaline Phosphatase, subunit A"/>
    <property type="match status" value="1"/>
</dbReference>
<proteinExistence type="inferred from homology"/>
<dbReference type="STRING" id="84698.SAMN04488528_102213"/>
<dbReference type="NCBIfam" id="NF009049">
    <property type="entry name" value="PRK12383.1"/>
    <property type="match status" value="1"/>
</dbReference>
<keyword evidence="2" id="KW-0479">Metal-binding</keyword>
<feature type="domain" description="Metalloenzyme" evidence="5">
    <location>
        <begin position="2"/>
        <end position="389"/>
    </location>
</feature>
<dbReference type="AlphaFoldDB" id="A0A1I0ZJ91"/>
<evidence type="ECO:0000259" key="5">
    <source>
        <dbReference type="Pfam" id="PF01676"/>
    </source>
</evidence>
<evidence type="ECO:0000256" key="4">
    <source>
        <dbReference type="ARBA" id="ARBA00023235"/>
    </source>
</evidence>
<keyword evidence="3" id="KW-0464">Manganese</keyword>
<dbReference type="PIRSF" id="PIRSF001491">
    <property type="entry name" value="Ppentomutase"/>
    <property type="match status" value="1"/>
</dbReference>
<gene>
    <name evidence="6" type="ORF">SAMN04488528_102213</name>
</gene>
<evidence type="ECO:0000256" key="2">
    <source>
        <dbReference type="ARBA" id="ARBA00022723"/>
    </source>
</evidence>
<dbReference type="Proteomes" id="UP000198619">
    <property type="component" value="Unassembled WGS sequence"/>
</dbReference>
<evidence type="ECO:0000256" key="3">
    <source>
        <dbReference type="ARBA" id="ARBA00023211"/>
    </source>
</evidence>
<reference evidence="6 7" key="1">
    <citation type="submission" date="2016-10" db="EMBL/GenBank/DDBJ databases">
        <authorList>
            <person name="de Groot N.N."/>
        </authorList>
    </citation>
    <scope>NUCLEOTIDE SEQUENCE [LARGE SCALE GENOMIC DNA]</scope>
    <source>
        <strain evidence="6 7">DSM 12271</strain>
    </source>
</reference>
<protein>
    <submittedName>
        <fullName evidence="6">Phosphopentomutase</fullName>
    </submittedName>
</protein>
<comment type="similarity">
    <text evidence="1">Belongs to the phosphopentomutase family.</text>
</comment>
<dbReference type="InterPro" id="IPR017850">
    <property type="entry name" value="Alkaline_phosphatase_core_sf"/>
</dbReference>
<accession>A0A1I0ZJ91</accession>
<dbReference type="GO" id="GO:0009117">
    <property type="term" value="P:nucleotide metabolic process"/>
    <property type="evidence" value="ECO:0007669"/>
    <property type="project" value="InterPro"/>
</dbReference>